<evidence type="ECO:0000313" key="1">
    <source>
        <dbReference type="EMBL" id="CAA9454999.1"/>
    </source>
</evidence>
<protein>
    <submittedName>
        <fullName evidence="1">Uncharacterized protein</fullName>
    </submittedName>
</protein>
<feature type="non-terminal residue" evidence="1">
    <location>
        <position position="53"/>
    </location>
</feature>
<organism evidence="1">
    <name type="scientific">uncultured Rubrobacteraceae bacterium</name>
    <dbReference type="NCBI Taxonomy" id="349277"/>
    <lineage>
        <taxon>Bacteria</taxon>
        <taxon>Bacillati</taxon>
        <taxon>Actinomycetota</taxon>
        <taxon>Rubrobacteria</taxon>
        <taxon>Rubrobacterales</taxon>
        <taxon>Rubrobacteraceae</taxon>
        <taxon>environmental samples</taxon>
    </lineage>
</organism>
<name>A0A6J4QYX9_9ACTN</name>
<dbReference type="EMBL" id="CADCVI010000001">
    <property type="protein sequence ID" value="CAA9454999.1"/>
    <property type="molecule type" value="Genomic_DNA"/>
</dbReference>
<dbReference type="AlphaFoldDB" id="A0A6J4QYX9"/>
<proteinExistence type="predicted"/>
<accession>A0A6J4QYX9</accession>
<sequence>EREKEAGSTGEDLSRLRPALQLAQKVGAELGIGGLLQRPLPFAGEGGEARGRL</sequence>
<gene>
    <name evidence="1" type="ORF">AVDCRST_MAG25-5</name>
</gene>
<feature type="non-terminal residue" evidence="1">
    <location>
        <position position="1"/>
    </location>
</feature>
<reference evidence="1" key="1">
    <citation type="submission" date="2020-02" db="EMBL/GenBank/DDBJ databases">
        <authorList>
            <person name="Meier V. D."/>
        </authorList>
    </citation>
    <scope>NUCLEOTIDE SEQUENCE</scope>
    <source>
        <strain evidence="1">AVDCRST_MAG25</strain>
    </source>
</reference>